<dbReference type="SMART" id="SM00239">
    <property type="entry name" value="C2"/>
    <property type="match status" value="2"/>
</dbReference>
<dbReference type="EMBL" id="CP045890">
    <property type="protein sequence ID" value="QQP56044.1"/>
    <property type="molecule type" value="Genomic_DNA"/>
</dbReference>
<keyword evidence="1" id="KW-0812">Transmembrane</keyword>
<name>A0A7T8QUZ0_CALRO</name>
<feature type="domain" description="C2" evidence="3">
    <location>
        <begin position="126"/>
        <end position="266"/>
    </location>
</feature>
<dbReference type="Pfam" id="PF17047">
    <property type="entry name" value="SMP_LBD"/>
    <property type="match status" value="1"/>
</dbReference>
<dbReference type="Gene3D" id="2.60.40.150">
    <property type="entry name" value="C2 domain"/>
    <property type="match status" value="2"/>
</dbReference>
<sequence>VKVHTSVHRKEIILDINMDYAGDSEISVALGVMPPVSKVIEPKGGLQHITIKSNVRLHLAPLLRDSPFVGSVSLSFLDIPEIDFVLNGFIKVLDFPGIEVLLKKFISNYLEQHFVNPNSLKIPIQPQPNTPIALTSQRRLEEGGTHSLATPKGVLRINVLEAKGLQNKDLNLIGSSNKSDPYATLEVQVDSQHHSFKTHVIPNNLHPHWNFTAELIVDDTESLDQILLQIWDKDSSNKDDFLGKCELPLSGIKSAIESGEPYDSWTILEKVQRGSLRTILSWSSLCSNTQLSDKSEDAPGSVGVLVIEIDSCSNLLGGRMTGLKLPNPKVVVELGGISQETEVVAGSIHPVFEHRMSFLVSNPKVDSLKISVMDTRKSLKKPTIFGTLRLNLSGFLGREDLSLLNQQFNLKSDPLGLKR</sequence>
<dbReference type="GO" id="GO:0005544">
    <property type="term" value="F:calcium-dependent phospholipid binding"/>
    <property type="evidence" value="ECO:0007669"/>
    <property type="project" value="TreeGrafter"/>
</dbReference>
<keyword evidence="2" id="KW-1133">Transmembrane helix</keyword>
<evidence type="ECO:0000256" key="2">
    <source>
        <dbReference type="ARBA" id="ARBA00022989"/>
    </source>
</evidence>
<protein>
    <submittedName>
        <fullName evidence="4">Extended synaptotagmin2like</fullName>
    </submittedName>
</protein>
<evidence type="ECO:0000256" key="1">
    <source>
        <dbReference type="ARBA" id="ARBA00022692"/>
    </source>
</evidence>
<proteinExistence type="predicted"/>
<dbReference type="CDD" id="cd21670">
    <property type="entry name" value="SMP_ESyt"/>
    <property type="match status" value="1"/>
</dbReference>
<dbReference type="GO" id="GO:0005789">
    <property type="term" value="C:endoplasmic reticulum membrane"/>
    <property type="evidence" value="ECO:0007669"/>
    <property type="project" value="TreeGrafter"/>
</dbReference>
<reference evidence="5" key="1">
    <citation type="submission" date="2021-01" db="EMBL/GenBank/DDBJ databases">
        <title>Caligus Genome Assembly.</title>
        <authorList>
            <person name="Gallardo-Escarate C."/>
        </authorList>
    </citation>
    <scope>NUCLEOTIDE SEQUENCE [LARGE SCALE GENOMIC DNA]</scope>
</reference>
<dbReference type="OrthoDB" id="1029639at2759"/>
<feature type="non-terminal residue" evidence="4">
    <location>
        <position position="1"/>
    </location>
</feature>
<dbReference type="InterPro" id="IPR039010">
    <property type="entry name" value="Synaptotagmin_SMP"/>
</dbReference>
<dbReference type="Proteomes" id="UP000595437">
    <property type="component" value="Chromosome 1"/>
</dbReference>
<evidence type="ECO:0000259" key="3">
    <source>
        <dbReference type="PROSITE" id="PS50004"/>
    </source>
</evidence>
<dbReference type="InterPro" id="IPR051634">
    <property type="entry name" value="Extended_Synaptotagmin"/>
</dbReference>
<dbReference type="GO" id="GO:0031210">
    <property type="term" value="F:phosphatidylcholine binding"/>
    <property type="evidence" value="ECO:0007669"/>
    <property type="project" value="TreeGrafter"/>
</dbReference>
<accession>A0A7T8QUZ0</accession>
<dbReference type="PANTHER" id="PTHR45761">
    <property type="entry name" value="EXTENDED SYNAPTOTAGMIN-LIKE PROTEIN 2, ISOFORM C"/>
    <property type="match status" value="1"/>
</dbReference>
<dbReference type="InterPro" id="IPR035892">
    <property type="entry name" value="C2_domain_sf"/>
</dbReference>
<dbReference type="GO" id="GO:0008429">
    <property type="term" value="F:phosphatidylethanolamine binding"/>
    <property type="evidence" value="ECO:0007669"/>
    <property type="project" value="TreeGrafter"/>
</dbReference>
<dbReference type="PROSITE" id="PS50004">
    <property type="entry name" value="C2"/>
    <property type="match status" value="2"/>
</dbReference>
<keyword evidence="2" id="KW-0472">Membrane</keyword>
<dbReference type="GO" id="GO:0035091">
    <property type="term" value="F:phosphatidylinositol binding"/>
    <property type="evidence" value="ECO:0007669"/>
    <property type="project" value="TreeGrafter"/>
</dbReference>
<evidence type="ECO:0000313" key="4">
    <source>
        <dbReference type="EMBL" id="QQP56044.1"/>
    </source>
</evidence>
<feature type="domain" description="C2" evidence="3">
    <location>
        <begin position="285"/>
        <end position="405"/>
    </location>
</feature>
<keyword evidence="5" id="KW-1185">Reference proteome</keyword>
<dbReference type="SUPFAM" id="SSF49562">
    <property type="entry name" value="C2 domain (Calcium/lipid-binding domain, CaLB)"/>
    <property type="match status" value="2"/>
</dbReference>
<dbReference type="AlphaFoldDB" id="A0A7T8QUZ0"/>
<evidence type="ECO:0000313" key="5">
    <source>
        <dbReference type="Proteomes" id="UP000595437"/>
    </source>
</evidence>
<organism evidence="4 5">
    <name type="scientific">Caligus rogercresseyi</name>
    <name type="common">Sea louse</name>
    <dbReference type="NCBI Taxonomy" id="217165"/>
    <lineage>
        <taxon>Eukaryota</taxon>
        <taxon>Metazoa</taxon>
        <taxon>Ecdysozoa</taxon>
        <taxon>Arthropoda</taxon>
        <taxon>Crustacea</taxon>
        <taxon>Multicrustacea</taxon>
        <taxon>Hexanauplia</taxon>
        <taxon>Copepoda</taxon>
        <taxon>Siphonostomatoida</taxon>
        <taxon>Caligidae</taxon>
        <taxon>Caligus</taxon>
    </lineage>
</organism>
<dbReference type="Pfam" id="PF00168">
    <property type="entry name" value="C2"/>
    <property type="match status" value="2"/>
</dbReference>
<feature type="non-terminal residue" evidence="4">
    <location>
        <position position="419"/>
    </location>
</feature>
<dbReference type="GO" id="GO:0005509">
    <property type="term" value="F:calcium ion binding"/>
    <property type="evidence" value="ECO:0007669"/>
    <property type="project" value="TreeGrafter"/>
</dbReference>
<dbReference type="InterPro" id="IPR000008">
    <property type="entry name" value="C2_dom"/>
</dbReference>
<gene>
    <name evidence="4" type="ORF">FKW44_000574</name>
</gene>
<dbReference type="PANTHER" id="PTHR45761:SF1">
    <property type="entry name" value="EXTENDED SYNAPTOTAGMIN-LIKE PROTEIN 2, ISOFORM C"/>
    <property type="match status" value="1"/>
</dbReference>